<sequence length="105" mass="11378">MIIQSLFCPHPTLLALEGSNIFFYVCLGGASELSNSTAVLISCIANREEAQGKGKRSRALLPLSSSPPQPHLCPLANPDERNYFCRAEEVSSDLSSSLFLEPQPV</sequence>
<accession>A0A0U5CAJ3</accession>
<organism evidence="1 2">
    <name type="scientific">Aspergillus calidoustus</name>
    <dbReference type="NCBI Taxonomy" id="454130"/>
    <lineage>
        <taxon>Eukaryota</taxon>
        <taxon>Fungi</taxon>
        <taxon>Dikarya</taxon>
        <taxon>Ascomycota</taxon>
        <taxon>Pezizomycotina</taxon>
        <taxon>Eurotiomycetes</taxon>
        <taxon>Eurotiomycetidae</taxon>
        <taxon>Eurotiales</taxon>
        <taxon>Aspergillaceae</taxon>
        <taxon>Aspergillus</taxon>
        <taxon>Aspergillus subgen. Nidulantes</taxon>
    </lineage>
</organism>
<keyword evidence="2" id="KW-1185">Reference proteome</keyword>
<dbReference type="Proteomes" id="UP000054771">
    <property type="component" value="Unassembled WGS sequence"/>
</dbReference>
<gene>
    <name evidence="1" type="ORF">ASPCAL07327</name>
</gene>
<dbReference type="EMBL" id="CDMC01000005">
    <property type="protein sequence ID" value="CEL06220.1"/>
    <property type="molecule type" value="Genomic_DNA"/>
</dbReference>
<name>A0A0U5CAJ3_ASPCI</name>
<reference evidence="2" key="1">
    <citation type="journal article" date="2016" name="Genome Announc.">
        <title>Draft genome sequences of fungus Aspergillus calidoustus.</title>
        <authorList>
            <person name="Horn F."/>
            <person name="Linde J."/>
            <person name="Mattern D.J."/>
            <person name="Walther G."/>
            <person name="Guthke R."/>
            <person name="Scherlach K."/>
            <person name="Martin K."/>
            <person name="Brakhage A.A."/>
            <person name="Petzke L."/>
            <person name="Valiante V."/>
        </authorList>
    </citation>
    <scope>NUCLEOTIDE SEQUENCE [LARGE SCALE GENOMIC DNA]</scope>
    <source>
        <strain evidence="2">SF006504</strain>
    </source>
</reference>
<evidence type="ECO:0000313" key="2">
    <source>
        <dbReference type="Proteomes" id="UP000054771"/>
    </source>
</evidence>
<proteinExistence type="predicted"/>
<dbReference type="AlphaFoldDB" id="A0A0U5CAJ3"/>
<protein>
    <submittedName>
        <fullName evidence="1">Uncharacterized protein</fullName>
    </submittedName>
</protein>
<evidence type="ECO:0000313" key="1">
    <source>
        <dbReference type="EMBL" id="CEL06220.1"/>
    </source>
</evidence>